<sequence length="149" mass="15255">GDRSGSKPGGAGGGGSGGRQVQSGLSQFYRQTARCLACKRALPQQAEATLAPGLCEPCLSEPDTWLSTYLAQLADDGTATLQLCSAHSTCMACHSGGHYGAVLCENGECGTLFARLGSARRVAAATERVARMAAACGPGAAAEQHLLRW</sequence>
<protein>
    <submittedName>
        <fullName evidence="2">Uncharacterized protein</fullName>
    </submittedName>
</protein>
<dbReference type="Proteomes" id="UP000236333">
    <property type="component" value="Unassembled WGS sequence"/>
</dbReference>
<comment type="caution">
    <text evidence="2">The sequence shown here is derived from an EMBL/GenBank/DDBJ whole genome shotgun (WGS) entry which is preliminary data.</text>
</comment>
<feature type="non-terminal residue" evidence="2">
    <location>
        <position position="1"/>
    </location>
</feature>
<accession>A0A2J7ZH93</accession>
<dbReference type="EMBL" id="PGGS01002512">
    <property type="protein sequence ID" value="PNG99599.1"/>
    <property type="molecule type" value="Genomic_DNA"/>
</dbReference>
<reference evidence="2 3" key="1">
    <citation type="journal article" date="2017" name="Mol. Biol. Evol.">
        <title>The 4-celled Tetrabaena socialis nuclear genome reveals the essential components for genetic control of cell number at the origin of multicellularity in the volvocine lineage.</title>
        <authorList>
            <person name="Featherston J."/>
            <person name="Arakaki Y."/>
            <person name="Hanschen E.R."/>
            <person name="Ferris P.J."/>
            <person name="Michod R.E."/>
            <person name="Olson B.J.S.C."/>
            <person name="Nozaki H."/>
            <person name="Durand P.M."/>
        </authorList>
    </citation>
    <scope>NUCLEOTIDE SEQUENCE [LARGE SCALE GENOMIC DNA]</scope>
    <source>
        <strain evidence="2 3">NIES-571</strain>
    </source>
</reference>
<proteinExistence type="predicted"/>
<dbReference type="OrthoDB" id="2414538at2759"/>
<dbReference type="AlphaFoldDB" id="A0A2J7ZH93"/>
<name>A0A2J7ZH93_9CHLO</name>
<feature type="compositionally biased region" description="Gly residues" evidence="1">
    <location>
        <begin position="7"/>
        <end position="18"/>
    </location>
</feature>
<feature type="region of interest" description="Disordered" evidence="1">
    <location>
        <begin position="1"/>
        <end position="20"/>
    </location>
</feature>
<evidence type="ECO:0000256" key="1">
    <source>
        <dbReference type="SAM" id="MobiDB-lite"/>
    </source>
</evidence>
<evidence type="ECO:0000313" key="2">
    <source>
        <dbReference type="EMBL" id="PNG99599.1"/>
    </source>
</evidence>
<gene>
    <name evidence="2" type="ORF">TSOC_014618</name>
</gene>
<evidence type="ECO:0000313" key="3">
    <source>
        <dbReference type="Proteomes" id="UP000236333"/>
    </source>
</evidence>
<keyword evidence="3" id="KW-1185">Reference proteome</keyword>
<organism evidence="2 3">
    <name type="scientific">Tetrabaena socialis</name>
    <dbReference type="NCBI Taxonomy" id="47790"/>
    <lineage>
        <taxon>Eukaryota</taxon>
        <taxon>Viridiplantae</taxon>
        <taxon>Chlorophyta</taxon>
        <taxon>core chlorophytes</taxon>
        <taxon>Chlorophyceae</taxon>
        <taxon>CS clade</taxon>
        <taxon>Chlamydomonadales</taxon>
        <taxon>Tetrabaenaceae</taxon>
        <taxon>Tetrabaena</taxon>
    </lineage>
</organism>